<evidence type="ECO:0000256" key="7">
    <source>
        <dbReference type="SAM" id="Phobius"/>
    </source>
</evidence>
<feature type="transmembrane region" description="Helical" evidence="7">
    <location>
        <begin position="194"/>
        <end position="217"/>
    </location>
</feature>
<comment type="subcellular location">
    <subcellularLocation>
        <location evidence="1">Cell membrane</location>
        <topology evidence="1">Multi-pass membrane protein</topology>
    </subcellularLocation>
</comment>
<dbReference type="Pfam" id="PF01311">
    <property type="entry name" value="Bac_export_1"/>
    <property type="match status" value="1"/>
</dbReference>
<keyword evidence="5 7" id="KW-1133">Transmembrane helix</keyword>
<gene>
    <name evidence="8" type="ORF">LZC94_04990</name>
</gene>
<accession>A0ABZ2M4B4</accession>
<keyword evidence="3" id="KW-1003">Cell membrane</keyword>
<dbReference type="InterPro" id="IPR002010">
    <property type="entry name" value="T3SS_IM_R"/>
</dbReference>
<dbReference type="RefSeq" id="WP_394826261.1">
    <property type="nucleotide sequence ID" value="NZ_CP089984.1"/>
</dbReference>
<evidence type="ECO:0000313" key="9">
    <source>
        <dbReference type="Proteomes" id="UP001370348"/>
    </source>
</evidence>
<feature type="transmembrane region" description="Helical" evidence="7">
    <location>
        <begin position="69"/>
        <end position="90"/>
    </location>
</feature>
<dbReference type="PANTHER" id="PTHR30065">
    <property type="entry name" value="FLAGELLAR BIOSYNTHETIC PROTEIN FLIR"/>
    <property type="match status" value="1"/>
</dbReference>
<organism evidence="8 9">
    <name type="scientific">Pendulispora albinea</name>
    <dbReference type="NCBI Taxonomy" id="2741071"/>
    <lineage>
        <taxon>Bacteria</taxon>
        <taxon>Pseudomonadati</taxon>
        <taxon>Myxococcota</taxon>
        <taxon>Myxococcia</taxon>
        <taxon>Myxococcales</taxon>
        <taxon>Sorangiineae</taxon>
        <taxon>Pendulisporaceae</taxon>
        <taxon>Pendulispora</taxon>
    </lineage>
</organism>
<evidence type="ECO:0000256" key="3">
    <source>
        <dbReference type="ARBA" id="ARBA00022475"/>
    </source>
</evidence>
<dbReference type="EMBL" id="CP089984">
    <property type="protein sequence ID" value="WXB16634.1"/>
    <property type="molecule type" value="Genomic_DNA"/>
</dbReference>
<evidence type="ECO:0000256" key="1">
    <source>
        <dbReference type="ARBA" id="ARBA00004651"/>
    </source>
</evidence>
<evidence type="ECO:0000256" key="2">
    <source>
        <dbReference type="ARBA" id="ARBA00009772"/>
    </source>
</evidence>
<name>A0ABZ2M4B4_9BACT</name>
<dbReference type="Proteomes" id="UP001370348">
    <property type="component" value="Chromosome"/>
</dbReference>
<evidence type="ECO:0000256" key="5">
    <source>
        <dbReference type="ARBA" id="ARBA00022989"/>
    </source>
</evidence>
<keyword evidence="4 7" id="KW-0812">Transmembrane</keyword>
<keyword evidence="9" id="KW-1185">Reference proteome</keyword>
<feature type="transmembrane region" description="Helical" evidence="7">
    <location>
        <begin position="102"/>
        <end position="125"/>
    </location>
</feature>
<dbReference type="PRINTS" id="PR00953">
    <property type="entry name" value="TYPE3IMRPROT"/>
</dbReference>
<keyword evidence="8" id="KW-0966">Cell projection</keyword>
<feature type="transmembrane region" description="Helical" evidence="7">
    <location>
        <begin position="42"/>
        <end position="62"/>
    </location>
</feature>
<keyword evidence="6 7" id="KW-0472">Membrane</keyword>
<keyword evidence="8" id="KW-0282">Flagellum</keyword>
<sequence>MSASGFLFGHAAFAPPTSVAGLLGAVIQAFTGAGVDLPALGLAWARVLPTVLIVPAFGLRALPTPLRAILGAMLALCIFPAVVADAGAHAREPWPLLLLENFLHGLPVALAAAIPLWAATMAGNLVDTLRGARDAWNADTVEGKASHLGIAFALLASTLFLQSGGPSRIALALATTDFPAHPLLAAVRDLSAGITLAVALGGPLLAASIVLEVAVALVARASFPAQIYAVFPPLRALGLLVVMALVFERIAFVLARAIR</sequence>
<comment type="similarity">
    <text evidence="2">Belongs to the FliR/MopE/SpaR family.</text>
</comment>
<evidence type="ECO:0000256" key="6">
    <source>
        <dbReference type="ARBA" id="ARBA00023136"/>
    </source>
</evidence>
<keyword evidence="8" id="KW-0969">Cilium</keyword>
<dbReference type="PANTHER" id="PTHR30065:SF1">
    <property type="entry name" value="SURFACE PRESENTATION OF ANTIGENS PROTEIN SPAR"/>
    <property type="match status" value="1"/>
</dbReference>
<evidence type="ECO:0000313" key="8">
    <source>
        <dbReference type="EMBL" id="WXB16634.1"/>
    </source>
</evidence>
<proteinExistence type="inferred from homology"/>
<protein>
    <submittedName>
        <fullName evidence="8">Flagellar biosynthetic protein FliR</fullName>
    </submittedName>
</protein>
<evidence type="ECO:0000256" key="4">
    <source>
        <dbReference type="ARBA" id="ARBA00022692"/>
    </source>
</evidence>
<reference evidence="8 9" key="1">
    <citation type="submission" date="2021-12" db="EMBL/GenBank/DDBJ databases">
        <title>Discovery of the Pendulisporaceae a myxobacterial family with distinct sporulation behavior and unique specialized metabolism.</title>
        <authorList>
            <person name="Garcia R."/>
            <person name="Popoff A."/>
            <person name="Bader C.D."/>
            <person name="Loehr J."/>
            <person name="Walesch S."/>
            <person name="Walt C."/>
            <person name="Boldt J."/>
            <person name="Bunk B."/>
            <person name="Haeckl F.J.F.P.J."/>
            <person name="Gunesch A.P."/>
            <person name="Birkelbach J."/>
            <person name="Nuebel U."/>
            <person name="Pietschmann T."/>
            <person name="Bach T."/>
            <person name="Mueller R."/>
        </authorList>
    </citation>
    <scope>NUCLEOTIDE SEQUENCE [LARGE SCALE GENOMIC DNA]</scope>
    <source>
        <strain evidence="8 9">MSr11954</strain>
    </source>
</reference>
<feature type="transmembrane region" description="Helical" evidence="7">
    <location>
        <begin position="237"/>
        <end position="258"/>
    </location>
</feature>